<dbReference type="InterPro" id="IPR003594">
    <property type="entry name" value="HATPase_dom"/>
</dbReference>
<keyword evidence="4" id="KW-0597">Phosphoprotein</keyword>
<dbReference type="CDD" id="cd06225">
    <property type="entry name" value="HAMP"/>
    <property type="match status" value="1"/>
</dbReference>
<dbReference type="Gene3D" id="6.10.340.10">
    <property type="match status" value="1"/>
</dbReference>
<evidence type="ECO:0000256" key="7">
    <source>
        <dbReference type="ARBA" id="ARBA00023012"/>
    </source>
</evidence>
<evidence type="ECO:0000313" key="11">
    <source>
        <dbReference type="EMBL" id="EYB66446.1"/>
    </source>
</evidence>
<evidence type="ECO:0000256" key="3">
    <source>
        <dbReference type="ARBA" id="ARBA00012438"/>
    </source>
</evidence>
<dbReference type="InterPro" id="IPR003661">
    <property type="entry name" value="HisK_dim/P_dom"/>
</dbReference>
<dbReference type="Pfam" id="PF00512">
    <property type="entry name" value="HisKA"/>
    <property type="match status" value="1"/>
</dbReference>
<dbReference type="AlphaFoldDB" id="A0A016QKD5"/>
<dbReference type="SUPFAM" id="SSF158472">
    <property type="entry name" value="HAMP domain-like"/>
    <property type="match status" value="1"/>
</dbReference>
<dbReference type="PATRIC" id="fig|1476583.3.peg.3688"/>
<dbReference type="Pfam" id="PF02518">
    <property type="entry name" value="HATPase_c"/>
    <property type="match status" value="1"/>
</dbReference>
<organism evidence="11 12">
    <name type="scientific">Deinococcus phoenicis</name>
    <dbReference type="NCBI Taxonomy" id="1476583"/>
    <lineage>
        <taxon>Bacteria</taxon>
        <taxon>Thermotogati</taxon>
        <taxon>Deinococcota</taxon>
        <taxon>Deinococci</taxon>
        <taxon>Deinococcales</taxon>
        <taxon>Deinococcaceae</taxon>
        <taxon>Deinococcus</taxon>
    </lineage>
</organism>
<dbReference type="GO" id="GO:0000155">
    <property type="term" value="F:phosphorelay sensor kinase activity"/>
    <property type="evidence" value="ECO:0007669"/>
    <property type="project" value="InterPro"/>
</dbReference>
<dbReference type="Gene3D" id="1.10.287.130">
    <property type="match status" value="1"/>
</dbReference>
<dbReference type="Proteomes" id="UP000020492">
    <property type="component" value="Unassembled WGS sequence"/>
</dbReference>
<comment type="subcellular location">
    <subcellularLocation>
        <location evidence="2">Membrane</location>
    </subcellularLocation>
</comment>
<keyword evidence="12" id="KW-1185">Reference proteome</keyword>
<keyword evidence="6 11" id="KW-0418">Kinase</keyword>
<feature type="domain" description="Histidine kinase" evidence="9">
    <location>
        <begin position="148"/>
        <end position="362"/>
    </location>
</feature>
<feature type="transmembrane region" description="Helical" evidence="8">
    <location>
        <begin position="62"/>
        <end position="84"/>
    </location>
</feature>
<gene>
    <name evidence="11" type="ORF">DEIPH_ctg139orf0181</name>
</gene>
<dbReference type="InterPro" id="IPR003660">
    <property type="entry name" value="HAMP_dom"/>
</dbReference>
<dbReference type="CDD" id="cd00082">
    <property type="entry name" value="HisKA"/>
    <property type="match status" value="1"/>
</dbReference>
<dbReference type="FunFam" id="3.30.565.10:FF:000006">
    <property type="entry name" value="Sensor histidine kinase WalK"/>
    <property type="match status" value="1"/>
</dbReference>
<dbReference type="EMBL" id="JHAC01000093">
    <property type="protein sequence ID" value="EYB66446.1"/>
    <property type="molecule type" value="Genomic_DNA"/>
</dbReference>
<dbReference type="PANTHER" id="PTHR43711:SF1">
    <property type="entry name" value="HISTIDINE KINASE 1"/>
    <property type="match status" value="1"/>
</dbReference>
<keyword evidence="8" id="KW-1133">Transmembrane helix</keyword>
<feature type="domain" description="HAMP" evidence="10">
    <location>
        <begin position="88"/>
        <end position="140"/>
    </location>
</feature>
<comment type="caution">
    <text evidence="11">The sequence shown here is derived from an EMBL/GenBank/DDBJ whole genome shotgun (WGS) entry which is preliminary data.</text>
</comment>
<keyword evidence="7" id="KW-0902">Two-component regulatory system</keyword>
<evidence type="ECO:0000256" key="4">
    <source>
        <dbReference type="ARBA" id="ARBA00022553"/>
    </source>
</evidence>
<evidence type="ECO:0000256" key="1">
    <source>
        <dbReference type="ARBA" id="ARBA00000085"/>
    </source>
</evidence>
<comment type="catalytic activity">
    <reaction evidence="1">
        <text>ATP + protein L-histidine = ADP + protein N-phospho-L-histidine.</text>
        <dbReference type="EC" id="2.7.13.3"/>
    </reaction>
</comment>
<dbReference type="Pfam" id="PF00672">
    <property type="entry name" value="HAMP"/>
    <property type="match status" value="1"/>
</dbReference>
<dbReference type="InterPro" id="IPR004358">
    <property type="entry name" value="Sig_transdc_His_kin-like_C"/>
</dbReference>
<dbReference type="PRINTS" id="PR00344">
    <property type="entry name" value="BCTRLSENSOR"/>
</dbReference>
<dbReference type="PANTHER" id="PTHR43711">
    <property type="entry name" value="TWO-COMPONENT HISTIDINE KINASE"/>
    <property type="match status" value="1"/>
</dbReference>
<dbReference type="SMART" id="SM00387">
    <property type="entry name" value="HATPase_c"/>
    <property type="match status" value="1"/>
</dbReference>
<dbReference type="PROSITE" id="PS50109">
    <property type="entry name" value="HIS_KIN"/>
    <property type="match status" value="1"/>
</dbReference>
<dbReference type="CDD" id="cd00075">
    <property type="entry name" value="HATPase"/>
    <property type="match status" value="1"/>
</dbReference>
<protein>
    <recommendedName>
        <fullName evidence="3">histidine kinase</fullName>
        <ecNumber evidence="3">2.7.13.3</ecNumber>
    </recommendedName>
</protein>
<keyword evidence="5" id="KW-0808">Transferase</keyword>
<dbReference type="InterPro" id="IPR050736">
    <property type="entry name" value="Sensor_HK_Regulatory"/>
</dbReference>
<evidence type="ECO:0000256" key="5">
    <source>
        <dbReference type="ARBA" id="ARBA00022679"/>
    </source>
</evidence>
<evidence type="ECO:0000259" key="9">
    <source>
        <dbReference type="PROSITE" id="PS50109"/>
    </source>
</evidence>
<reference evidence="11 12" key="1">
    <citation type="submission" date="2014-03" db="EMBL/GenBank/DDBJ databases">
        <title>Draft genome sequence of Deinococcus phoenicis 1P10ME.</title>
        <authorList>
            <person name="Stepanov V.G."/>
            <person name="Vaishampayan P."/>
            <person name="Venkateswaran K."/>
            <person name="Fox G.E."/>
        </authorList>
    </citation>
    <scope>NUCLEOTIDE SEQUENCE [LARGE SCALE GENOMIC DNA]</scope>
    <source>
        <strain evidence="11 12">1P10ME</strain>
    </source>
</reference>
<dbReference type="SMART" id="SM00388">
    <property type="entry name" value="HisKA"/>
    <property type="match status" value="1"/>
</dbReference>
<dbReference type="eggNOG" id="COG5002">
    <property type="taxonomic scope" value="Bacteria"/>
</dbReference>
<dbReference type="InterPro" id="IPR005467">
    <property type="entry name" value="His_kinase_dom"/>
</dbReference>
<dbReference type="GO" id="GO:0016020">
    <property type="term" value="C:membrane"/>
    <property type="evidence" value="ECO:0007669"/>
    <property type="project" value="UniProtKB-SubCell"/>
</dbReference>
<name>A0A016QKD5_9DEIO</name>
<dbReference type="STRING" id="1476583.DEIPH_ctg139orf0181"/>
<dbReference type="InterPro" id="IPR036097">
    <property type="entry name" value="HisK_dim/P_sf"/>
</dbReference>
<dbReference type="SMART" id="SM00304">
    <property type="entry name" value="HAMP"/>
    <property type="match status" value="2"/>
</dbReference>
<dbReference type="OrthoDB" id="59230at2"/>
<evidence type="ECO:0000256" key="8">
    <source>
        <dbReference type="SAM" id="Phobius"/>
    </source>
</evidence>
<dbReference type="SUPFAM" id="SSF55874">
    <property type="entry name" value="ATPase domain of HSP90 chaperone/DNA topoisomerase II/histidine kinase"/>
    <property type="match status" value="1"/>
</dbReference>
<evidence type="ECO:0000256" key="2">
    <source>
        <dbReference type="ARBA" id="ARBA00004370"/>
    </source>
</evidence>
<dbReference type="EC" id="2.7.13.3" evidence="3"/>
<feature type="transmembrane region" description="Helical" evidence="8">
    <location>
        <begin position="12"/>
        <end position="34"/>
    </location>
</feature>
<keyword evidence="8" id="KW-0812">Transmembrane</keyword>
<accession>A0A016QKD5</accession>
<dbReference type="Gene3D" id="3.30.565.10">
    <property type="entry name" value="Histidine kinase-like ATPase, C-terminal domain"/>
    <property type="match status" value="1"/>
</dbReference>
<dbReference type="SUPFAM" id="SSF47384">
    <property type="entry name" value="Homodimeric domain of signal transducing histidine kinase"/>
    <property type="match status" value="1"/>
</dbReference>
<dbReference type="eggNOG" id="COG3850">
    <property type="taxonomic scope" value="Bacteria"/>
</dbReference>
<sequence>MTFFVKMLLSHVLIVVVALGALLLCAEVLAPAFIRSHVEQMIALIGPSGADLRPDLERGMRATLSSALLASLPLALLVAAVTALPSARRVVRSVGLLRDGSRALAAGRYEQRLPEEGNDELTDLARHFNRMAAALGQLEQERTELIANVAHELRTPIAALRGYTEALADGVMDPVAAREALQREVSALERLARDLSLVSQVERGRLELHLSTFSPADLLQAARERFEGAYDEKGVELGVQLPPGLPPVRADFGRAAQVLANLLTNALRHTPPGGQVTVGAVADGPFVQFLVTDTGSGIAAEHLPRVFERFYRADPARSRADGGSGVGLTIARGLVERMGGHIRAESVPGQGSRFAFTLPAAPGGEPT</sequence>
<dbReference type="PROSITE" id="PS50885">
    <property type="entry name" value="HAMP"/>
    <property type="match status" value="1"/>
</dbReference>
<keyword evidence="8" id="KW-0472">Membrane</keyword>
<evidence type="ECO:0000256" key="6">
    <source>
        <dbReference type="ARBA" id="ARBA00022777"/>
    </source>
</evidence>
<evidence type="ECO:0000313" key="12">
    <source>
        <dbReference type="Proteomes" id="UP000020492"/>
    </source>
</evidence>
<dbReference type="InterPro" id="IPR036890">
    <property type="entry name" value="HATPase_C_sf"/>
</dbReference>
<proteinExistence type="predicted"/>
<dbReference type="RefSeq" id="WP_011525998.1">
    <property type="nucleotide sequence ID" value="NZ_JHAC01000093.1"/>
</dbReference>
<evidence type="ECO:0000259" key="10">
    <source>
        <dbReference type="PROSITE" id="PS50885"/>
    </source>
</evidence>